<feature type="active site" description="Nucleophile" evidence="6">
    <location>
        <position position="267"/>
    </location>
</feature>
<dbReference type="Pfam" id="PF21467">
    <property type="entry name" value="BetaGal_gal-bd"/>
    <property type="match status" value="1"/>
</dbReference>
<evidence type="ECO:0000256" key="7">
    <source>
        <dbReference type="RuleBase" id="RU000675"/>
    </source>
</evidence>
<feature type="domain" description="Glycoside hydrolase 35 catalytic" evidence="9">
    <location>
        <begin position="37"/>
        <end position="358"/>
    </location>
</feature>
<reference evidence="12 13" key="1">
    <citation type="journal article" date="2014" name="Nat. Commun.">
        <title>Klebsormidium flaccidum genome reveals primary factors for plant terrestrial adaptation.</title>
        <authorList>
            <person name="Hori K."/>
            <person name="Maruyama F."/>
            <person name="Fujisawa T."/>
            <person name="Togashi T."/>
            <person name="Yamamoto N."/>
            <person name="Seo M."/>
            <person name="Sato S."/>
            <person name="Yamada T."/>
            <person name="Mori H."/>
            <person name="Tajima N."/>
            <person name="Moriyama T."/>
            <person name="Ikeuchi M."/>
            <person name="Watanabe M."/>
            <person name="Wada H."/>
            <person name="Kobayashi K."/>
            <person name="Saito M."/>
            <person name="Masuda T."/>
            <person name="Sasaki-Sekimoto Y."/>
            <person name="Mashiguchi K."/>
            <person name="Awai K."/>
            <person name="Shimojima M."/>
            <person name="Masuda S."/>
            <person name="Iwai M."/>
            <person name="Nobusawa T."/>
            <person name="Narise T."/>
            <person name="Kondo S."/>
            <person name="Saito H."/>
            <person name="Sato R."/>
            <person name="Murakawa M."/>
            <person name="Ihara Y."/>
            <person name="Oshima-Yamada Y."/>
            <person name="Ohtaka K."/>
            <person name="Satoh M."/>
            <person name="Sonobe K."/>
            <person name="Ishii M."/>
            <person name="Ohtani R."/>
            <person name="Kanamori-Sato M."/>
            <person name="Honoki R."/>
            <person name="Miyazaki D."/>
            <person name="Mochizuki H."/>
            <person name="Umetsu J."/>
            <person name="Higashi K."/>
            <person name="Shibata D."/>
            <person name="Kamiya Y."/>
            <person name="Sato N."/>
            <person name="Nakamura Y."/>
            <person name="Tabata S."/>
            <person name="Ida S."/>
            <person name="Kurokawa K."/>
            <person name="Ohta H."/>
        </authorList>
    </citation>
    <scope>NUCLEOTIDE SEQUENCE [LARGE SCALE GENOMIC DNA]</scope>
    <source>
        <strain evidence="12 13">NIES-2285</strain>
    </source>
</reference>
<dbReference type="GO" id="GO:0005773">
    <property type="term" value="C:vacuole"/>
    <property type="evidence" value="ECO:0000318"/>
    <property type="project" value="GO_Central"/>
</dbReference>
<keyword evidence="5 7" id="KW-0326">Glycosidase</keyword>
<dbReference type="OMA" id="FWNIHEQ"/>
<dbReference type="InterPro" id="IPR031330">
    <property type="entry name" value="Gly_Hdrlase_35_cat"/>
</dbReference>
<name>A0A1Y1IS49_KLENI</name>
<accession>A0A1Y1IS49</accession>
<dbReference type="InterPro" id="IPR008979">
    <property type="entry name" value="Galactose-bd-like_sf"/>
</dbReference>
<keyword evidence="4 7" id="KW-0378">Hydrolase</keyword>
<dbReference type="InterPro" id="IPR026283">
    <property type="entry name" value="B-gal_1-like"/>
</dbReference>
<evidence type="ECO:0000259" key="9">
    <source>
        <dbReference type="Pfam" id="PF01301"/>
    </source>
</evidence>
<dbReference type="PROSITE" id="PS01182">
    <property type="entry name" value="GLYCOSYL_HYDROL_F35"/>
    <property type="match status" value="1"/>
</dbReference>
<evidence type="ECO:0000259" key="11">
    <source>
        <dbReference type="Pfam" id="PF21467"/>
    </source>
</evidence>
<feature type="domain" description="Beta-galactosidase 1-like first all-beta" evidence="10">
    <location>
        <begin position="412"/>
        <end position="525"/>
    </location>
</feature>
<dbReference type="FunFam" id="3.20.20.80:FF:000115">
    <property type="entry name" value="Beta-galactosidase"/>
    <property type="match status" value="1"/>
</dbReference>
<evidence type="ECO:0000256" key="6">
    <source>
        <dbReference type="PIRSR" id="PIRSR006336-1"/>
    </source>
</evidence>
<dbReference type="SUPFAM" id="SSF51445">
    <property type="entry name" value="(Trans)glycosidases"/>
    <property type="match status" value="1"/>
</dbReference>
<evidence type="ECO:0000256" key="3">
    <source>
        <dbReference type="ARBA" id="ARBA00012756"/>
    </source>
</evidence>
<evidence type="ECO:0000256" key="5">
    <source>
        <dbReference type="ARBA" id="ARBA00023295"/>
    </source>
</evidence>
<evidence type="ECO:0000259" key="10">
    <source>
        <dbReference type="Pfam" id="PF21317"/>
    </source>
</evidence>
<organism evidence="12 13">
    <name type="scientific">Klebsormidium nitens</name>
    <name type="common">Green alga</name>
    <name type="synonym">Ulothrix nitens</name>
    <dbReference type="NCBI Taxonomy" id="105231"/>
    <lineage>
        <taxon>Eukaryota</taxon>
        <taxon>Viridiplantae</taxon>
        <taxon>Streptophyta</taxon>
        <taxon>Klebsormidiophyceae</taxon>
        <taxon>Klebsormidiales</taxon>
        <taxon>Klebsormidiaceae</taxon>
        <taxon>Klebsormidium</taxon>
    </lineage>
</organism>
<dbReference type="InterPro" id="IPR019801">
    <property type="entry name" value="Glyco_hydro_35_CS"/>
</dbReference>
<feature type="domain" description="Beta-galactosidase galactose-binding" evidence="11">
    <location>
        <begin position="603"/>
        <end position="670"/>
    </location>
</feature>
<dbReference type="InterPro" id="IPR017853">
    <property type="entry name" value="GH"/>
</dbReference>
<comment type="similarity">
    <text evidence="2 8">Belongs to the glycosyl hydrolase 35 family.</text>
</comment>
<evidence type="ECO:0000256" key="8">
    <source>
        <dbReference type="RuleBase" id="RU003679"/>
    </source>
</evidence>
<dbReference type="EC" id="3.2.1.23" evidence="3 7"/>
<dbReference type="PIRSF" id="PIRSF006336">
    <property type="entry name" value="B-gal"/>
    <property type="match status" value="1"/>
</dbReference>
<dbReference type="GO" id="GO:0004565">
    <property type="term" value="F:beta-galactosidase activity"/>
    <property type="evidence" value="ECO:0000318"/>
    <property type="project" value="GO_Central"/>
</dbReference>
<dbReference type="Gene3D" id="3.20.20.80">
    <property type="entry name" value="Glycosidases"/>
    <property type="match status" value="1"/>
</dbReference>
<dbReference type="InterPro" id="IPR048912">
    <property type="entry name" value="BetaGal1-like_ABD1"/>
</dbReference>
<dbReference type="AlphaFoldDB" id="A0A1Y1IS49"/>
<dbReference type="Pfam" id="PF01301">
    <property type="entry name" value="Glyco_hydro_35"/>
    <property type="match status" value="1"/>
</dbReference>
<dbReference type="EMBL" id="DF237757">
    <property type="protein sequence ID" value="GAQ91566.1"/>
    <property type="molecule type" value="Genomic_DNA"/>
</dbReference>
<proteinExistence type="inferred from homology"/>
<evidence type="ECO:0000313" key="12">
    <source>
        <dbReference type="EMBL" id="GAQ91566.1"/>
    </source>
</evidence>
<dbReference type="Gene3D" id="2.60.120.260">
    <property type="entry name" value="Galactose-binding domain-like"/>
    <property type="match status" value="2"/>
</dbReference>
<evidence type="ECO:0000256" key="2">
    <source>
        <dbReference type="ARBA" id="ARBA00009809"/>
    </source>
</evidence>
<dbReference type="InterPro" id="IPR001944">
    <property type="entry name" value="Glycoside_Hdrlase_35"/>
</dbReference>
<evidence type="ECO:0000256" key="4">
    <source>
        <dbReference type="ARBA" id="ARBA00022801"/>
    </source>
</evidence>
<dbReference type="PANTHER" id="PTHR23421">
    <property type="entry name" value="BETA-GALACTOSIDASE RELATED"/>
    <property type="match status" value="1"/>
</dbReference>
<evidence type="ECO:0000313" key="13">
    <source>
        <dbReference type="Proteomes" id="UP000054558"/>
    </source>
</evidence>
<sequence>MLLLGVGALATQAPKVGAIEAGAAAEERAFTIENDAFLRDGEEVQLLAGSIHYFRVHPQYWEDRLRRLQALGLNTVQTLIPWNVHEGAEGDFIWEGPANLEAFLRVAQRLGLMVMLRLGPYICAEHEFGGFPAYLLTQGPMQLRSSDPRYLAAVDHWWGELLPRVKPLLWHNGGPVIMVQVENEYGWFGRDHAYIEYLVKAAREALGPEIIVYTTDTATKWALDGGTLPGDQVYTVVDFNVYADPMDAFALQRQYNAPGKSPPMTAEFYTGWHTRWGEPLSHSDPTVVAAGLERILAVNASISLYMGHGGTNFGFNSGANIFSENDYRPVITSYDYGAPVSEGGDTDLLPLYKVLRAAFARHATSSLPPLPPRTPKVDYGRLPLRPAASLLEEVAALSTVPHGLIMTTLAFMENWNQSTGFVLYTTELPAAVHAGSWLLLEQVHDRAQVFVRDGGERTFVGTVARWAPRTLYLSAAVAVPGATLEILVENMGRSNFGAYMWDPKGVAAVLLDGIALSSWCVYPLPLASLDGSSLPAGPPRSSFVASSVTYGAVAATGAANWRPDEQWDRAAREHLHASTPSGLPAIQAALELQHAAASSVDSPTLFHGVFNISSSVSGAHTWPADTFLDTSGWGKGVAWINGFNLGHYWPTAGPQCTLYVPGPILKHGENELVLLELDASPASHEVVFVKQPTYSCTGSKAPFAERAPEI</sequence>
<dbReference type="InterPro" id="IPR048913">
    <property type="entry name" value="BetaGal_gal-bd"/>
</dbReference>
<evidence type="ECO:0000256" key="1">
    <source>
        <dbReference type="ARBA" id="ARBA00001412"/>
    </source>
</evidence>
<gene>
    <name evidence="12" type="ORF">KFL_008080030</name>
</gene>
<dbReference type="OrthoDB" id="1657402at2759"/>
<dbReference type="Pfam" id="PF21317">
    <property type="entry name" value="BetaGal_ABD_1"/>
    <property type="match status" value="1"/>
</dbReference>
<dbReference type="SUPFAM" id="SSF49785">
    <property type="entry name" value="Galactose-binding domain-like"/>
    <property type="match status" value="1"/>
</dbReference>
<dbReference type="GO" id="GO:0019388">
    <property type="term" value="P:galactose catabolic process"/>
    <property type="evidence" value="ECO:0000318"/>
    <property type="project" value="GO_Central"/>
</dbReference>
<dbReference type="STRING" id="105231.A0A1Y1IS49"/>
<dbReference type="Proteomes" id="UP000054558">
    <property type="component" value="Unassembled WGS sequence"/>
</dbReference>
<comment type="catalytic activity">
    <reaction evidence="1 7">
        <text>Hydrolysis of terminal non-reducing beta-D-galactose residues in beta-D-galactosides.</text>
        <dbReference type="EC" id="3.2.1.23"/>
    </reaction>
</comment>
<feature type="active site" description="Proton donor" evidence="6">
    <location>
        <position position="184"/>
    </location>
</feature>
<protein>
    <recommendedName>
        <fullName evidence="3 7">Beta-galactosidase</fullName>
        <ecNumber evidence="3 7">3.2.1.23</ecNumber>
    </recommendedName>
</protein>
<dbReference type="PRINTS" id="PR00742">
    <property type="entry name" value="GLHYDRLASE35"/>
</dbReference>
<keyword evidence="13" id="KW-1185">Reference proteome</keyword>